<organism evidence="4 5">
    <name type="scientific">Hominenteromicrobium mulieris</name>
    <dbReference type="NCBI Taxonomy" id="2885357"/>
    <lineage>
        <taxon>Bacteria</taxon>
        <taxon>Bacillati</taxon>
        <taxon>Bacillota</taxon>
        <taxon>Clostridia</taxon>
        <taxon>Eubacteriales</taxon>
        <taxon>Oscillospiraceae</taxon>
        <taxon>Hominenteromicrobium</taxon>
    </lineage>
</organism>
<dbReference type="EMBL" id="JAJEQC010000014">
    <property type="protein sequence ID" value="MCC2137731.1"/>
    <property type="molecule type" value="Genomic_DNA"/>
</dbReference>
<dbReference type="PANTHER" id="PTHR43420">
    <property type="entry name" value="ACETYLTRANSFERASE"/>
    <property type="match status" value="1"/>
</dbReference>
<dbReference type="InterPro" id="IPR000182">
    <property type="entry name" value="GNAT_dom"/>
</dbReference>
<keyword evidence="2" id="KW-0012">Acyltransferase</keyword>
<dbReference type="Pfam" id="PF00583">
    <property type="entry name" value="Acetyltransf_1"/>
    <property type="match status" value="1"/>
</dbReference>
<dbReference type="InterPro" id="IPR016181">
    <property type="entry name" value="Acyl_CoA_acyltransferase"/>
</dbReference>
<dbReference type="Gene3D" id="3.40.630.30">
    <property type="match status" value="1"/>
</dbReference>
<comment type="caution">
    <text evidence="4">The sequence shown here is derived from an EMBL/GenBank/DDBJ whole genome shotgun (WGS) entry which is preliminary data.</text>
</comment>
<dbReference type="CDD" id="cd04301">
    <property type="entry name" value="NAT_SF"/>
    <property type="match status" value="1"/>
</dbReference>
<sequence length="287" mass="31933">MSLEVKACAALTEPERAEILALQNEVYSGENLKNTVWLQTESHFDRTVPCFYLGRENDALTAFLSLFLPTQEEAEVTAFTKQSARNCGQFTALLHAAAKEMQVHGVPDFLFDLEPQSETGKAYLKKHFPNAVHSHTEYRMTCEPAVFPLPENITVKCVTGETLADYLSVSLRKYKNFEAAKEMLLAENRTAYVLYVNGEPIGVFDLAGEKTDETLSLCGVAVKAGERGRGYGKLLMRAALTEAKNAGKGIELDVDSENPTALNLYRSFGFAPTFEVEYWRVPVHDCL</sequence>
<evidence type="ECO:0000313" key="4">
    <source>
        <dbReference type="EMBL" id="MCC2137731.1"/>
    </source>
</evidence>
<dbReference type="AlphaFoldDB" id="A0AAE3DGK8"/>
<dbReference type="GO" id="GO:0016747">
    <property type="term" value="F:acyltransferase activity, transferring groups other than amino-acyl groups"/>
    <property type="evidence" value="ECO:0007669"/>
    <property type="project" value="InterPro"/>
</dbReference>
<gene>
    <name evidence="4" type="ORF">LKD31_12015</name>
</gene>
<evidence type="ECO:0000259" key="3">
    <source>
        <dbReference type="PROSITE" id="PS51186"/>
    </source>
</evidence>
<dbReference type="PANTHER" id="PTHR43420:SF12">
    <property type="entry name" value="N-ACETYLTRANSFERASE DOMAIN-CONTAINING PROTEIN"/>
    <property type="match status" value="1"/>
</dbReference>
<evidence type="ECO:0000256" key="2">
    <source>
        <dbReference type="ARBA" id="ARBA00023315"/>
    </source>
</evidence>
<proteinExistence type="predicted"/>
<reference evidence="4" key="1">
    <citation type="submission" date="2021-10" db="EMBL/GenBank/DDBJ databases">
        <title>Anaerobic single-cell dispensing facilitates the cultivation of human gut bacteria.</title>
        <authorList>
            <person name="Afrizal A."/>
        </authorList>
    </citation>
    <scope>NUCLEOTIDE SEQUENCE</scope>
    <source>
        <strain evidence="4">CLA-AA-H250</strain>
    </source>
</reference>
<evidence type="ECO:0000256" key="1">
    <source>
        <dbReference type="ARBA" id="ARBA00022679"/>
    </source>
</evidence>
<dbReference type="InterPro" id="IPR050680">
    <property type="entry name" value="YpeA/RimI_acetyltransf"/>
</dbReference>
<keyword evidence="1" id="KW-0808">Transferase</keyword>
<dbReference type="SUPFAM" id="SSF55729">
    <property type="entry name" value="Acyl-CoA N-acyltransferases (Nat)"/>
    <property type="match status" value="2"/>
</dbReference>
<dbReference type="Proteomes" id="UP001199424">
    <property type="component" value="Unassembled WGS sequence"/>
</dbReference>
<dbReference type="RefSeq" id="WP_308449885.1">
    <property type="nucleotide sequence ID" value="NZ_JAJEQC010000014.1"/>
</dbReference>
<feature type="domain" description="N-acetyltransferase" evidence="3">
    <location>
        <begin position="153"/>
        <end position="287"/>
    </location>
</feature>
<protein>
    <submittedName>
        <fullName evidence="4">GNAT family N-acetyltransferase</fullName>
    </submittedName>
</protein>
<accession>A0AAE3DGK8</accession>
<name>A0AAE3DGK8_9FIRM</name>
<dbReference type="PROSITE" id="PS51186">
    <property type="entry name" value="GNAT"/>
    <property type="match status" value="1"/>
</dbReference>
<evidence type="ECO:0000313" key="5">
    <source>
        <dbReference type="Proteomes" id="UP001199424"/>
    </source>
</evidence>
<keyword evidence="5" id="KW-1185">Reference proteome</keyword>